<name>A0A372DT27_9GAMM</name>
<proteinExistence type="predicted"/>
<sequence length="156" mass="16455">MLPAALAGDGGRGWVGKIVPPYPDGVVETAGSCIGDPAAAPAALCDHAIAVLHDPQSGLRTILALTQAPHFGKQPLWRIADALEPGELDDRGVEVATATCRLRGRDDAALVALVRPTERAWWAPLRAWRFDIAAGQLQPVAAADVRCRNEGFGYDG</sequence>
<evidence type="ECO:0000313" key="1">
    <source>
        <dbReference type="EMBL" id="RFP62522.1"/>
    </source>
</evidence>
<reference evidence="1 2" key="1">
    <citation type="submission" date="2018-08" db="EMBL/GenBank/DDBJ databases">
        <title>Lysobacter weifangensis sp. nov., a new member of the family 'Xanthomonadaceae', isolated from soil in a farmland.</title>
        <authorList>
            <person name="Zhao H."/>
        </authorList>
    </citation>
    <scope>NUCLEOTIDE SEQUENCE [LARGE SCALE GENOMIC DNA]</scope>
    <source>
        <strain evidence="1 2">WF-2</strain>
    </source>
</reference>
<gene>
    <name evidence="1" type="ORF">D0Y53_01535</name>
</gene>
<evidence type="ECO:0000313" key="2">
    <source>
        <dbReference type="Proteomes" id="UP000262917"/>
    </source>
</evidence>
<protein>
    <submittedName>
        <fullName evidence="1">Uncharacterized protein</fullName>
    </submittedName>
</protein>
<comment type="caution">
    <text evidence="1">The sequence shown here is derived from an EMBL/GenBank/DDBJ whole genome shotgun (WGS) entry which is preliminary data.</text>
</comment>
<accession>A0A372DT27</accession>
<dbReference type="AlphaFoldDB" id="A0A372DT27"/>
<organism evidence="1 2">
    <name type="scientific">Cognatiluteimonas weifangensis</name>
    <dbReference type="NCBI Taxonomy" id="2303539"/>
    <lineage>
        <taxon>Bacteria</taxon>
        <taxon>Pseudomonadati</taxon>
        <taxon>Pseudomonadota</taxon>
        <taxon>Gammaproteobacteria</taxon>
        <taxon>Lysobacterales</taxon>
        <taxon>Lysobacteraceae</taxon>
        <taxon>Cognatiluteimonas</taxon>
    </lineage>
</organism>
<dbReference type="EMBL" id="QVPD01000001">
    <property type="protein sequence ID" value="RFP62522.1"/>
    <property type="molecule type" value="Genomic_DNA"/>
</dbReference>
<keyword evidence="2" id="KW-1185">Reference proteome</keyword>
<dbReference type="Proteomes" id="UP000262917">
    <property type="component" value="Unassembled WGS sequence"/>
</dbReference>